<comment type="caution">
    <text evidence="1">The sequence shown here is derived from an EMBL/GenBank/DDBJ whole genome shotgun (WGS) entry which is preliminary data.</text>
</comment>
<keyword evidence="2" id="KW-1185">Reference proteome</keyword>
<organism evidence="1 2">
    <name type="scientific">Lutibacter oceani</name>
    <dbReference type="NCBI Taxonomy" id="1853311"/>
    <lineage>
        <taxon>Bacteria</taxon>
        <taxon>Pseudomonadati</taxon>
        <taxon>Bacteroidota</taxon>
        <taxon>Flavobacteriia</taxon>
        <taxon>Flavobacteriales</taxon>
        <taxon>Flavobacteriaceae</taxon>
        <taxon>Lutibacter</taxon>
    </lineage>
</organism>
<reference evidence="1 2" key="1">
    <citation type="submission" date="2018-08" db="EMBL/GenBank/DDBJ databases">
        <title>Genomic Encyclopedia of Type Strains, Phase III (KMG-III): the genomes of soil and plant-associated and newly described type strains.</title>
        <authorList>
            <person name="Whitman W."/>
        </authorList>
    </citation>
    <scope>NUCLEOTIDE SEQUENCE [LARGE SCALE GENOMIC DNA]</scope>
    <source>
        <strain evidence="1 2">325-5</strain>
    </source>
</reference>
<name>A0A3D9RQ16_9FLAO</name>
<evidence type="ECO:0000313" key="1">
    <source>
        <dbReference type="EMBL" id="REE78833.1"/>
    </source>
</evidence>
<dbReference type="EMBL" id="QTTQ01000013">
    <property type="protein sequence ID" value="REE78833.1"/>
    <property type="molecule type" value="Genomic_DNA"/>
</dbReference>
<dbReference type="AlphaFoldDB" id="A0A3D9RQ16"/>
<gene>
    <name evidence="1" type="ORF">BX611_2968</name>
</gene>
<dbReference type="OrthoDB" id="825688at2"/>
<evidence type="ECO:0000313" key="2">
    <source>
        <dbReference type="Proteomes" id="UP000256429"/>
    </source>
</evidence>
<accession>A0A3D9RQ16</accession>
<sequence length="117" mass="13703">MKKKELIDYINKNYQASLDSRNTSFSKINSSKDVWWYNVPVSKFTDDVHLLLNTQQYALWIVLPKGFAKGFPFKIREDKNAVDLEISADKNYMYLRDVKSGGTGFNFTEFVKEKINF</sequence>
<protein>
    <submittedName>
        <fullName evidence="1">Uncharacterized protein</fullName>
    </submittedName>
</protein>
<dbReference type="Proteomes" id="UP000256429">
    <property type="component" value="Unassembled WGS sequence"/>
</dbReference>
<dbReference type="RefSeq" id="WP_115882710.1">
    <property type="nucleotide sequence ID" value="NZ_QTTQ01000013.1"/>
</dbReference>
<proteinExistence type="predicted"/>